<organism evidence="1">
    <name type="scientific">Nothobranchius pienaari</name>
    <dbReference type="NCBI Taxonomy" id="704102"/>
    <lineage>
        <taxon>Eukaryota</taxon>
        <taxon>Metazoa</taxon>
        <taxon>Chordata</taxon>
        <taxon>Craniata</taxon>
        <taxon>Vertebrata</taxon>
        <taxon>Euteleostomi</taxon>
        <taxon>Actinopterygii</taxon>
        <taxon>Neopterygii</taxon>
        <taxon>Teleostei</taxon>
        <taxon>Neoteleostei</taxon>
        <taxon>Acanthomorphata</taxon>
        <taxon>Ovalentaria</taxon>
        <taxon>Atherinomorphae</taxon>
        <taxon>Cyprinodontiformes</taxon>
        <taxon>Nothobranchiidae</taxon>
        <taxon>Nothobranchius</taxon>
    </lineage>
</organism>
<accession>A0A1A8PIL0</accession>
<dbReference type="EMBL" id="HAEG01008150">
    <property type="protein sequence ID" value="SBR81096.1"/>
    <property type="molecule type" value="Transcribed_RNA"/>
</dbReference>
<name>A0A1A8PIL0_9TELE</name>
<evidence type="ECO:0000313" key="1">
    <source>
        <dbReference type="EMBL" id="SBR81096.1"/>
    </source>
</evidence>
<dbReference type="AlphaFoldDB" id="A0A1A8PIL0"/>
<sequence>MSFWLHSEKCSNKRRCSSKTQVNLWMKLAHNLILSDLKHLKKPKYGEKHLI</sequence>
<reference evidence="1" key="1">
    <citation type="submission" date="2016-05" db="EMBL/GenBank/DDBJ databases">
        <authorList>
            <person name="Lavstsen T."/>
            <person name="Jespersen J.S."/>
        </authorList>
    </citation>
    <scope>NUCLEOTIDE SEQUENCE</scope>
    <source>
        <tissue evidence="1">Brain</tissue>
    </source>
</reference>
<reference evidence="1" key="2">
    <citation type="submission" date="2016-06" db="EMBL/GenBank/DDBJ databases">
        <title>The genome of a short-lived fish provides insights into sex chromosome evolution and the genetic control of aging.</title>
        <authorList>
            <person name="Reichwald K."/>
            <person name="Felder M."/>
            <person name="Petzold A."/>
            <person name="Koch P."/>
            <person name="Groth M."/>
            <person name="Platzer M."/>
        </authorList>
    </citation>
    <scope>NUCLEOTIDE SEQUENCE</scope>
    <source>
        <tissue evidence="1">Brain</tissue>
    </source>
</reference>
<protein>
    <submittedName>
        <fullName evidence="1">Uncharacterized protein</fullName>
    </submittedName>
</protein>
<proteinExistence type="predicted"/>
<gene>
    <name evidence="1" type="primary">CU467879.1</name>
</gene>